<reference evidence="4" key="1">
    <citation type="submission" date="2012-12" db="EMBL/GenBank/DDBJ databases">
        <authorList>
            <person name="Hellsten U."/>
            <person name="Grimwood J."/>
            <person name="Chapman J.A."/>
            <person name="Shapiro H."/>
            <person name="Aerts A."/>
            <person name="Otillar R.P."/>
            <person name="Terry A.Y."/>
            <person name="Boore J.L."/>
            <person name="Simakov O."/>
            <person name="Marletaz F."/>
            <person name="Cho S.-J."/>
            <person name="Edsinger-Gonzales E."/>
            <person name="Havlak P."/>
            <person name="Kuo D.-H."/>
            <person name="Larsson T."/>
            <person name="Lv J."/>
            <person name="Arendt D."/>
            <person name="Savage R."/>
            <person name="Osoegawa K."/>
            <person name="de Jong P."/>
            <person name="Lindberg D.R."/>
            <person name="Seaver E.C."/>
            <person name="Weisblat D.A."/>
            <person name="Putnam N.H."/>
            <person name="Grigoriev I.V."/>
            <person name="Rokhsar D.S."/>
        </authorList>
    </citation>
    <scope>NUCLEOTIDE SEQUENCE</scope>
    <source>
        <strain evidence="4">I ESC-2004</strain>
    </source>
</reference>
<dbReference type="Proteomes" id="UP000014760">
    <property type="component" value="Unassembled WGS sequence"/>
</dbReference>
<dbReference type="EMBL" id="AMQN01023483">
    <property type="status" value="NOT_ANNOTATED_CDS"/>
    <property type="molecule type" value="Genomic_DNA"/>
</dbReference>
<evidence type="ECO:0000256" key="1">
    <source>
        <dbReference type="SAM" id="Coils"/>
    </source>
</evidence>
<evidence type="ECO:0000313" key="3">
    <source>
        <dbReference type="EnsemblMetazoa" id="CapteP192839"/>
    </source>
</evidence>
<evidence type="ECO:0000313" key="2">
    <source>
        <dbReference type="EMBL" id="ELU05372.1"/>
    </source>
</evidence>
<organism evidence="2">
    <name type="scientific">Capitella teleta</name>
    <name type="common">Polychaete worm</name>
    <dbReference type="NCBI Taxonomy" id="283909"/>
    <lineage>
        <taxon>Eukaryota</taxon>
        <taxon>Metazoa</taxon>
        <taxon>Spiralia</taxon>
        <taxon>Lophotrochozoa</taxon>
        <taxon>Annelida</taxon>
        <taxon>Polychaeta</taxon>
        <taxon>Sedentaria</taxon>
        <taxon>Scolecida</taxon>
        <taxon>Capitellidae</taxon>
        <taxon>Capitella</taxon>
    </lineage>
</organism>
<sequence>MQHVKDVFSVALKMRRDLHLTKTKAHVYIQPCNADVEEALLKHHTAFLVLSRSAEVHILSERSFPPNGCIYDSTEQGNVVYMQVQDLINVEEELNKLEKQREKQNVALHKISVKSSQDAQFSIEEEKVVIFCYINLSSTLSGNLSAKQGLSNPFIEELYGFKFSLPCCKFQ</sequence>
<dbReference type="EnsemblMetazoa" id="CapteT192839">
    <property type="protein sequence ID" value="CapteP192839"/>
    <property type="gene ID" value="CapteG192839"/>
</dbReference>
<evidence type="ECO:0000313" key="4">
    <source>
        <dbReference type="Proteomes" id="UP000014760"/>
    </source>
</evidence>
<name>R7UN51_CAPTE</name>
<dbReference type="AlphaFoldDB" id="R7UN51"/>
<keyword evidence="4" id="KW-1185">Reference proteome</keyword>
<gene>
    <name evidence="2" type="ORF">CAPTEDRAFT_192839</name>
</gene>
<feature type="coiled-coil region" evidence="1">
    <location>
        <begin position="87"/>
        <end position="114"/>
    </location>
</feature>
<reference evidence="3" key="3">
    <citation type="submission" date="2015-06" db="UniProtKB">
        <authorList>
            <consortium name="EnsemblMetazoa"/>
        </authorList>
    </citation>
    <scope>IDENTIFICATION</scope>
</reference>
<keyword evidence="1" id="KW-0175">Coiled coil</keyword>
<proteinExistence type="predicted"/>
<dbReference type="EMBL" id="KB301567">
    <property type="protein sequence ID" value="ELU05372.1"/>
    <property type="molecule type" value="Genomic_DNA"/>
</dbReference>
<protein>
    <submittedName>
        <fullName evidence="2 3">Uncharacterized protein</fullName>
    </submittedName>
</protein>
<accession>R7UN51</accession>
<dbReference type="HOGENOM" id="CLU_1564368_0_0_1"/>
<reference evidence="2 4" key="2">
    <citation type="journal article" date="2013" name="Nature">
        <title>Insights into bilaterian evolution from three spiralian genomes.</title>
        <authorList>
            <person name="Simakov O."/>
            <person name="Marletaz F."/>
            <person name="Cho S.J."/>
            <person name="Edsinger-Gonzales E."/>
            <person name="Havlak P."/>
            <person name="Hellsten U."/>
            <person name="Kuo D.H."/>
            <person name="Larsson T."/>
            <person name="Lv J."/>
            <person name="Arendt D."/>
            <person name="Savage R."/>
            <person name="Osoegawa K."/>
            <person name="de Jong P."/>
            <person name="Grimwood J."/>
            <person name="Chapman J.A."/>
            <person name="Shapiro H."/>
            <person name="Aerts A."/>
            <person name="Otillar R.P."/>
            <person name="Terry A.Y."/>
            <person name="Boore J.L."/>
            <person name="Grigoriev I.V."/>
            <person name="Lindberg D.R."/>
            <person name="Seaver E.C."/>
            <person name="Weisblat D.A."/>
            <person name="Putnam N.H."/>
            <person name="Rokhsar D.S."/>
        </authorList>
    </citation>
    <scope>NUCLEOTIDE SEQUENCE</scope>
    <source>
        <strain evidence="2 4">I ESC-2004</strain>
    </source>
</reference>